<evidence type="ECO:0000256" key="2">
    <source>
        <dbReference type="SAM" id="Phobius"/>
    </source>
</evidence>
<dbReference type="AlphaFoldDB" id="A0A1Y5YBP2"/>
<dbReference type="Proteomes" id="UP000192674">
    <property type="component" value="Unassembled WGS sequence"/>
</dbReference>
<proteinExistence type="predicted"/>
<keyword evidence="4" id="KW-1185">Reference proteome</keyword>
<keyword evidence="2" id="KW-1133">Transmembrane helix</keyword>
<feature type="transmembrane region" description="Helical" evidence="2">
    <location>
        <begin position="101"/>
        <end position="122"/>
    </location>
</feature>
<feature type="compositionally biased region" description="Low complexity" evidence="1">
    <location>
        <begin position="1"/>
        <end position="15"/>
    </location>
</feature>
<evidence type="ECO:0000313" key="4">
    <source>
        <dbReference type="Proteomes" id="UP000192674"/>
    </source>
</evidence>
<organism evidence="3 4">
    <name type="scientific">Kibdelosporangium aridum</name>
    <dbReference type="NCBI Taxonomy" id="2030"/>
    <lineage>
        <taxon>Bacteria</taxon>
        <taxon>Bacillati</taxon>
        <taxon>Actinomycetota</taxon>
        <taxon>Actinomycetes</taxon>
        <taxon>Pseudonocardiales</taxon>
        <taxon>Pseudonocardiaceae</taxon>
        <taxon>Kibdelosporangium</taxon>
    </lineage>
</organism>
<evidence type="ECO:0000256" key="1">
    <source>
        <dbReference type="SAM" id="MobiDB-lite"/>
    </source>
</evidence>
<reference evidence="3 4" key="1">
    <citation type="submission" date="2017-04" db="EMBL/GenBank/DDBJ databases">
        <authorList>
            <person name="Afonso C.L."/>
            <person name="Miller P.J."/>
            <person name="Scott M.A."/>
            <person name="Spackman E."/>
            <person name="Goraichik I."/>
            <person name="Dimitrov K.M."/>
            <person name="Suarez D.L."/>
            <person name="Swayne D.E."/>
        </authorList>
    </citation>
    <scope>NUCLEOTIDE SEQUENCE [LARGE SCALE GENOMIC DNA]</scope>
    <source>
        <strain evidence="3 4">DSM 43828</strain>
    </source>
</reference>
<keyword evidence="2" id="KW-0472">Membrane</keyword>
<sequence>MTYPPQGNYPPQQGGYPPPYPQQPPPQYPQQQPGYPPPSGGFPQQPYPQSPAGGFPQQQYPPPPAGGYPQPPAGGYPPPPAGFPPPNLPPPMPQKNPRSKVVLGVVALGVVGLIIFGIINWGTGAASAEAGDCIKVVSASSAEAEKAECGSQEAVYKVAKKLDSSSDACPKGDYTEWTRRSRRDTMKLCLMLNAKEGDCFKISASGLNQTDERVPCGPSAPYKVVKVVTGTADKSACARGNVAAVYSEPATTLCIAKT</sequence>
<dbReference type="EMBL" id="FWXV01000017">
    <property type="protein sequence ID" value="SMD26782.1"/>
    <property type="molecule type" value="Genomic_DNA"/>
</dbReference>
<feature type="compositionally biased region" description="Pro residues" evidence="1">
    <location>
        <begin position="59"/>
        <end position="94"/>
    </location>
</feature>
<protein>
    <submittedName>
        <fullName evidence="3">Uncharacterized protein</fullName>
    </submittedName>
</protein>
<accession>A0A1Y5YBP2</accession>
<feature type="compositionally biased region" description="Pro residues" evidence="1">
    <location>
        <begin position="16"/>
        <end position="49"/>
    </location>
</feature>
<evidence type="ECO:0000313" key="3">
    <source>
        <dbReference type="EMBL" id="SMD26782.1"/>
    </source>
</evidence>
<keyword evidence="2" id="KW-0812">Transmembrane</keyword>
<name>A0A1Y5YBP2_KIBAR</name>
<dbReference type="RefSeq" id="WP_143447188.1">
    <property type="nucleotide sequence ID" value="NZ_FWXV01000017.1"/>
</dbReference>
<dbReference type="OrthoDB" id="4749283at2"/>
<feature type="region of interest" description="Disordered" evidence="1">
    <location>
        <begin position="1"/>
        <end position="95"/>
    </location>
</feature>
<gene>
    <name evidence="3" type="ORF">SAMN05661093_10369</name>
</gene>